<evidence type="ECO:0000259" key="7">
    <source>
        <dbReference type="Pfam" id="PF16355"/>
    </source>
</evidence>
<evidence type="ECO:0000259" key="8">
    <source>
        <dbReference type="Pfam" id="PF18565"/>
    </source>
</evidence>
<dbReference type="Pfam" id="PF18565">
    <property type="entry name" value="Glyco_hydro2_C5"/>
    <property type="match status" value="1"/>
</dbReference>
<dbReference type="Pfam" id="PF00703">
    <property type="entry name" value="Glyco_hydro_2"/>
    <property type="match status" value="1"/>
</dbReference>
<evidence type="ECO:0000256" key="3">
    <source>
        <dbReference type="ARBA" id="ARBA00023295"/>
    </source>
</evidence>
<organism evidence="9 10">
    <name type="scientific">Phaeosphaeria nodorum (strain SN15 / ATCC MYA-4574 / FGSC 10173)</name>
    <name type="common">Glume blotch fungus</name>
    <name type="synonym">Parastagonospora nodorum</name>
    <dbReference type="NCBI Taxonomy" id="321614"/>
    <lineage>
        <taxon>Eukaryota</taxon>
        <taxon>Fungi</taxon>
        <taxon>Dikarya</taxon>
        <taxon>Ascomycota</taxon>
        <taxon>Pezizomycotina</taxon>
        <taxon>Dothideomycetes</taxon>
        <taxon>Pleosporomycetidae</taxon>
        <taxon>Pleosporales</taxon>
        <taxon>Pleosporineae</taxon>
        <taxon>Phaeosphaeriaceae</taxon>
        <taxon>Parastagonospora</taxon>
    </lineage>
</organism>
<evidence type="ECO:0000259" key="4">
    <source>
        <dbReference type="Pfam" id="PF00703"/>
    </source>
</evidence>
<accession>A0A7U2I6M6</accession>
<feature type="domain" description="Glycosyl hydrolases family 2 sugar binding" evidence="6">
    <location>
        <begin position="138"/>
        <end position="233"/>
    </location>
</feature>
<dbReference type="Gene3D" id="3.20.20.80">
    <property type="entry name" value="Glycosidases"/>
    <property type="match status" value="1"/>
</dbReference>
<dbReference type="InterPro" id="IPR023232">
    <property type="entry name" value="Glyco_hydro_2_AS"/>
</dbReference>
<dbReference type="Proteomes" id="UP000663193">
    <property type="component" value="Chromosome 16"/>
</dbReference>
<feature type="domain" description="Glycoside hydrolase family 2 catalytic" evidence="5">
    <location>
        <begin position="369"/>
        <end position="553"/>
    </location>
</feature>
<keyword evidence="2" id="KW-0378">Hydrolase</keyword>
<evidence type="ECO:0000313" key="9">
    <source>
        <dbReference type="EMBL" id="QRD03755.1"/>
    </source>
</evidence>
<evidence type="ECO:0000313" key="10">
    <source>
        <dbReference type="Proteomes" id="UP000663193"/>
    </source>
</evidence>
<protein>
    <recommendedName>
        <fullName evidence="11">Beta-galactosidase</fullName>
    </recommendedName>
</protein>
<evidence type="ECO:0000259" key="5">
    <source>
        <dbReference type="Pfam" id="PF02836"/>
    </source>
</evidence>
<dbReference type="Pfam" id="PF16355">
    <property type="entry name" value="DUF4982"/>
    <property type="match status" value="1"/>
</dbReference>
<dbReference type="InterPro" id="IPR008964">
    <property type="entry name" value="Invasin/intimin_cell_adhesion"/>
</dbReference>
<dbReference type="GO" id="GO:0004553">
    <property type="term" value="F:hydrolase activity, hydrolyzing O-glycosyl compounds"/>
    <property type="evidence" value="ECO:0007669"/>
    <property type="project" value="InterPro"/>
</dbReference>
<gene>
    <name evidence="9" type="ORF">JI435_163660</name>
</gene>
<dbReference type="GO" id="GO:0005975">
    <property type="term" value="P:carbohydrate metabolic process"/>
    <property type="evidence" value="ECO:0007669"/>
    <property type="project" value="InterPro"/>
</dbReference>
<evidence type="ECO:0008006" key="11">
    <source>
        <dbReference type="Google" id="ProtNLM"/>
    </source>
</evidence>
<dbReference type="InterPro" id="IPR008979">
    <property type="entry name" value="Galactose-bd-like_sf"/>
</dbReference>
<dbReference type="OrthoDB" id="408532at2759"/>
<dbReference type="Pfam" id="PF02837">
    <property type="entry name" value="Glyco_hydro_2_N"/>
    <property type="match status" value="1"/>
</dbReference>
<dbReference type="InterPro" id="IPR017853">
    <property type="entry name" value="GH"/>
</dbReference>
<keyword evidence="3" id="KW-0326">Glycosidase</keyword>
<dbReference type="VEuPathDB" id="FungiDB:JI435_163660"/>
<proteinExistence type="inferred from homology"/>
<evidence type="ECO:0000256" key="2">
    <source>
        <dbReference type="ARBA" id="ARBA00022801"/>
    </source>
</evidence>
<dbReference type="InterPro" id="IPR006104">
    <property type="entry name" value="Glyco_hydro_2_N"/>
</dbReference>
<dbReference type="PANTHER" id="PTHR42732:SF1">
    <property type="entry name" value="BETA-MANNOSIDASE"/>
    <property type="match status" value="1"/>
</dbReference>
<dbReference type="PRINTS" id="PR00132">
    <property type="entry name" value="GLHYDRLASE2"/>
</dbReference>
<dbReference type="SUPFAM" id="SSF49303">
    <property type="entry name" value="beta-Galactosidase/glucuronidase domain"/>
    <property type="match status" value="1"/>
</dbReference>
<dbReference type="InterPro" id="IPR048229">
    <property type="entry name" value="GalB-like"/>
</dbReference>
<reference evidence="10" key="1">
    <citation type="journal article" date="2021" name="BMC Genomics">
        <title>Chromosome-level genome assembly and manually-curated proteome of model necrotroph Parastagonospora nodorum Sn15 reveals a genome-wide trove of candidate effector homologs, and redundancy of virulence-related functions within an accessory chromosome.</title>
        <authorList>
            <person name="Bertazzoni S."/>
            <person name="Jones D.A.B."/>
            <person name="Phan H.T."/>
            <person name="Tan K.-C."/>
            <person name="Hane J.K."/>
        </authorList>
    </citation>
    <scope>NUCLEOTIDE SEQUENCE [LARGE SCALE GENOMIC DNA]</scope>
    <source>
        <strain evidence="10">SN15 / ATCC MYA-4574 / FGSC 10173)</strain>
    </source>
</reference>
<sequence length="881" mass="96438">MMLLRALPTPSVFISLGLLASVCFDTTIAYDIAARQSPTQPRERTSLNAGWRFSRFTTNPDSLSYDTLKPWILPAANDFLSEKKYERPSTPAPGANISYVRSDFDDDDWEELNLPHDWAISGTFDAPGVDGNLGLLPINGVGWYRRTLSIDTSTITSGKSIFIDVDGAMSYAAIWLNGNLVGGWPFGYNSFRLDLTPYVKAGENQLAIRLDNALESSRWYPGAGIYRNVWLVTVNPVHVAQYGTYITTPSVSAQEASVDIVVEVENKGNGSQQVEASTEVYELDPATRKASGRVVATFSKTALTLDGNSKKSVSGSVKVQSPKLWGPVPAQKPHEYVAITTLVSNGTTLDNYETVFGIRSIKYDANTGVHINGEPVRVYGTCNHHDLGSLGAAFNTRAAERQIEILQEMGNNALRTSHNPPAPEFLELADRMGLMVMDELFDTWNFAKVANDFHRIFPEWHEPDLRAFIRRDRNHPSIISWSIGNELPEQSNSTGAATGKALQDITHEEDPTRLVTVGKNNANPTTGLAAAIDIIGLNYQGEGRGNSWNSTFPWFHETFPEKMIWSTESASTLSSRGIYLFPVTSKKSAVVGGAPGDGGDPMTNHVSSYDLYAPSWAASPDKVFEAQDKHPYVAGEFVWTGWDYIGEPTPYDNSSRSSYFGIIDLAGFKKDRFYLYQSRWRPDLPMAHILPHWSWPEDRVGQVTPIHVFTSGDEAELFVNDVSAGRKKKSEYDYRLRWDNVTYSPGSVRIVAYRDGAEWASASHVTAGTPASLNVTADRTTITADGYDLSFITVAVTDKKGNVVPQASNEISFSIASGEGKIVSTDNGDPTDMVPFPSLKRKAFSGLALAIVRSEPGKAGEIVVEAKAEGLAGGKVAVTAA</sequence>
<dbReference type="InterPro" id="IPR051913">
    <property type="entry name" value="GH2_Domain-Containing"/>
</dbReference>
<dbReference type="SUPFAM" id="SSF49373">
    <property type="entry name" value="Invasin/intimin cell-adhesion fragments"/>
    <property type="match status" value="1"/>
</dbReference>
<feature type="domain" description="Glycoside hydrolase family 2" evidence="8">
    <location>
        <begin position="773"/>
        <end position="876"/>
    </location>
</feature>
<dbReference type="InterPro" id="IPR006101">
    <property type="entry name" value="Glyco_hydro_2"/>
</dbReference>
<feature type="domain" description="Glycoside hydrolase family 2 immunoglobulin-like beta-sandwich" evidence="4">
    <location>
        <begin position="245"/>
        <end position="359"/>
    </location>
</feature>
<dbReference type="Gene3D" id="2.60.40.10">
    <property type="entry name" value="Immunoglobulins"/>
    <property type="match status" value="3"/>
</dbReference>
<dbReference type="AlphaFoldDB" id="A0A7U2I6M6"/>
<dbReference type="NCBIfam" id="NF041463">
    <property type="entry name" value="GalB"/>
    <property type="match status" value="1"/>
</dbReference>
<dbReference type="RefSeq" id="XP_001806489.1">
    <property type="nucleotide sequence ID" value="XM_001806437.1"/>
</dbReference>
<evidence type="ECO:0000256" key="1">
    <source>
        <dbReference type="ARBA" id="ARBA00007401"/>
    </source>
</evidence>
<dbReference type="InterPro" id="IPR040605">
    <property type="entry name" value="Glyco_hydro2_dom5"/>
</dbReference>
<comment type="similarity">
    <text evidence="1">Belongs to the glycosyl hydrolase 2 family.</text>
</comment>
<dbReference type="Pfam" id="PF02836">
    <property type="entry name" value="Glyco_hydro_2_C"/>
    <property type="match status" value="1"/>
</dbReference>
<dbReference type="InterPro" id="IPR006103">
    <property type="entry name" value="Glyco_hydro_2_cat"/>
</dbReference>
<keyword evidence="10" id="KW-1185">Reference proteome</keyword>
<dbReference type="InterPro" id="IPR013783">
    <property type="entry name" value="Ig-like_fold"/>
</dbReference>
<name>A0A7U2I6M6_PHANO</name>
<feature type="domain" description="DUF4982" evidence="7">
    <location>
        <begin position="701"/>
        <end position="760"/>
    </location>
</feature>
<dbReference type="Gene3D" id="2.60.120.260">
    <property type="entry name" value="Galactose-binding domain-like"/>
    <property type="match status" value="1"/>
</dbReference>
<dbReference type="InterPro" id="IPR036156">
    <property type="entry name" value="Beta-gal/glucu_dom_sf"/>
</dbReference>
<dbReference type="SUPFAM" id="SSF49785">
    <property type="entry name" value="Galactose-binding domain-like"/>
    <property type="match status" value="1"/>
</dbReference>
<evidence type="ECO:0000259" key="6">
    <source>
        <dbReference type="Pfam" id="PF02837"/>
    </source>
</evidence>
<dbReference type="PANTHER" id="PTHR42732">
    <property type="entry name" value="BETA-GALACTOSIDASE"/>
    <property type="match status" value="1"/>
</dbReference>
<dbReference type="SUPFAM" id="SSF51445">
    <property type="entry name" value="(Trans)glycosidases"/>
    <property type="match status" value="1"/>
</dbReference>
<dbReference type="EMBL" id="CP069038">
    <property type="protein sequence ID" value="QRD03755.1"/>
    <property type="molecule type" value="Genomic_DNA"/>
</dbReference>
<dbReference type="OMA" id="WYDTITR"/>
<dbReference type="InterPro" id="IPR032311">
    <property type="entry name" value="DUF4982"/>
</dbReference>
<dbReference type="PROSITE" id="PS00608">
    <property type="entry name" value="GLYCOSYL_HYDROL_F2_2"/>
    <property type="match status" value="1"/>
</dbReference>
<dbReference type="InterPro" id="IPR006102">
    <property type="entry name" value="Ig-like_GH2"/>
</dbReference>
<dbReference type="KEGG" id="pno:SNOG_16366"/>